<accession>A0AC11BLT1</accession>
<reference evidence="1" key="3">
    <citation type="submission" date="2025-09" db="UniProtKB">
        <authorList>
            <consortium name="Ensembl"/>
        </authorList>
    </citation>
    <scope>IDENTIFICATION</scope>
</reference>
<protein>
    <submittedName>
        <fullName evidence="1">Uncharacterized protein</fullName>
    </submittedName>
</protein>
<gene>
    <name evidence="1" type="primary">LOC106991582</name>
</gene>
<proteinExistence type="predicted"/>
<name>A0AC11BLT1_SHEEP</name>
<organism evidence="1">
    <name type="scientific">Ovis aries</name>
    <name type="common">Sheep</name>
    <dbReference type="NCBI Taxonomy" id="9940"/>
    <lineage>
        <taxon>Eukaryota</taxon>
        <taxon>Metazoa</taxon>
        <taxon>Chordata</taxon>
        <taxon>Craniata</taxon>
        <taxon>Vertebrata</taxon>
        <taxon>Euteleostomi</taxon>
        <taxon>Mammalia</taxon>
        <taxon>Eutheria</taxon>
        <taxon>Laurasiatheria</taxon>
        <taxon>Artiodactyla</taxon>
        <taxon>Ruminantia</taxon>
        <taxon>Pecora</taxon>
        <taxon>Bovidae</taxon>
        <taxon>Caprinae</taxon>
        <taxon>Ovis</taxon>
    </lineage>
</organism>
<sequence>MIVRVTNRDIICQIAYARIKGDMIVCAAYAHELPKYGVKVGLTNYAAAYCSGLLLACRLNRQLMLQYERIQCMRRSLRKKLKRRGGTIPKCHLPRRKIG</sequence>
<evidence type="ECO:0000313" key="1">
    <source>
        <dbReference type="Ensembl" id="ENSOARP00020016601.2"/>
    </source>
</evidence>
<reference evidence="1" key="1">
    <citation type="submission" date="2020-11" db="EMBL/GenBank/DDBJ databases">
        <authorList>
            <person name="Davenport K.M."/>
            <person name="Bickhart D.M."/>
            <person name="Smith T.P.L."/>
            <person name="Murdoch B.M."/>
            <person name="Rosen B.D."/>
        </authorList>
    </citation>
    <scope>NUCLEOTIDE SEQUENCE [LARGE SCALE GENOMIC DNA]</scope>
    <source>
        <strain evidence="1">OAR_USU_Benz2616</strain>
    </source>
</reference>
<dbReference type="Ensembl" id="ENSOART00020020051.2">
    <property type="protein sequence ID" value="ENSOARP00020016601.2"/>
    <property type="gene ID" value="ENSOARG00020013132.2"/>
</dbReference>
<reference evidence="1" key="2">
    <citation type="submission" date="2025-08" db="UniProtKB">
        <authorList>
            <consortium name="Ensembl"/>
        </authorList>
    </citation>
    <scope>IDENTIFICATION</scope>
</reference>